<dbReference type="EMBL" id="JAFELM010000021">
    <property type="protein sequence ID" value="MBM6617244.1"/>
    <property type="molecule type" value="Genomic_DNA"/>
</dbReference>
<dbReference type="NCBIfam" id="TIGR00972">
    <property type="entry name" value="3a0107s01c2"/>
    <property type="match status" value="1"/>
</dbReference>
<dbReference type="InterPro" id="IPR027417">
    <property type="entry name" value="P-loop_NTPase"/>
</dbReference>
<dbReference type="PANTHER" id="PTHR43423:SF1">
    <property type="entry name" value="ABC TRANSPORTER I FAMILY MEMBER 17"/>
    <property type="match status" value="1"/>
</dbReference>
<dbReference type="InterPro" id="IPR005670">
    <property type="entry name" value="PstB-like"/>
</dbReference>
<evidence type="ECO:0000313" key="5">
    <source>
        <dbReference type="EMBL" id="MBM6617244.1"/>
    </source>
</evidence>
<keyword evidence="3 5" id="KW-0067">ATP-binding</keyword>
<keyword evidence="2" id="KW-0547">Nucleotide-binding</keyword>
<dbReference type="RefSeq" id="WP_204202624.1">
    <property type="nucleotide sequence ID" value="NZ_JAFELM010000021.1"/>
</dbReference>
<dbReference type="CDD" id="cd03260">
    <property type="entry name" value="ABC_PstB_phosphate_transporter"/>
    <property type="match status" value="1"/>
</dbReference>
<gene>
    <name evidence="5" type="ORF">JR050_06090</name>
</gene>
<evidence type="ECO:0000259" key="4">
    <source>
        <dbReference type="PROSITE" id="PS50893"/>
    </source>
</evidence>
<keyword evidence="1" id="KW-0813">Transport</keyword>
<evidence type="ECO:0000256" key="2">
    <source>
        <dbReference type="ARBA" id="ARBA00022741"/>
    </source>
</evidence>
<organism evidence="5 6">
    <name type="scientific">Bacillus suaedaesalsae</name>
    <dbReference type="NCBI Taxonomy" id="2810349"/>
    <lineage>
        <taxon>Bacteria</taxon>
        <taxon>Bacillati</taxon>
        <taxon>Bacillota</taxon>
        <taxon>Bacilli</taxon>
        <taxon>Bacillales</taxon>
        <taxon>Bacillaceae</taxon>
        <taxon>Bacillus</taxon>
    </lineage>
</organism>
<dbReference type="Gene3D" id="3.40.50.300">
    <property type="entry name" value="P-loop containing nucleotide triphosphate hydrolases"/>
    <property type="match status" value="1"/>
</dbReference>
<dbReference type="PROSITE" id="PS00211">
    <property type="entry name" value="ABC_TRANSPORTER_1"/>
    <property type="match status" value="1"/>
</dbReference>
<dbReference type="InterPro" id="IPR017871">
    <property type="entry name" value="ABC_transporter-like_CS"/>
</dbReference>
<sequence>MAVITSTENQVNKGLKEDDTVNSGSQTTIVYDTKDLNLWYGNDQALKNINLSVYENEVTAIIGPSGCGKSTYIKTLNRMVELVPTVRVSGEILYRGRNILDRSYKVEELRTNVGMVFQKPNPFPKSIYENIVYGPKIHGIRDKKVLDEIVEKSLRGAAIWDDIKDRLHENAYGLSGGQQQRLCIARCLAIEPDVILMDEPTSALDPISTLKIEELMQELKKNYSIIIVTHNMQQAARISDKTAFFLNGEVVEFGKTDDIFSNPRDKRTEDYITGRFG</sequence>
<evidence type="ECO:0000313" key="6">
    <source>
        <dbReference type="Proteomes" id="UP001518925"/>
    </source>
</evidence>
<dbReference type="SMART" id="SM00382">
    <property type="entry name" value="AAA"/>
    <property type="match status" value="1"/>
</dbReference>
<dbReference type="Proteomes" id="UP001518925">
    <property type="component" value="Unassembled WGS sequence"/>
</dbReference>
<dbReference type="SUPFAM" id="SSF52540">
    <property type="entry name" value="P-loop containing nucleoside triphosphate hydrolases"/>
    <property type="match status" value="1"/>
</dbReference>
<proteinExistence type="predicted"/>
<comment type="caution">
    <text evidence="5">The sequence shown here is derived from an EMBL/GenBank/DDBJ whole genome shotgun (WGS) entry which is preliminary data.</text>
</comment>
<evidence type="ECO:0000256" key="3">
    <source>
        <dbReference type="ARBA" id="ARBA00022840"/>
    </source>
</evidence>
<reference evidence="5 6" key="1">
    <citation type="submission" date="2021-02" db="EMBL/GenBank/DDBJ databases">
        <title>Bacillus sp. RD4P76, an endophyte from a halophyte.</title>
        <authorList>
            <person name="Sun J.-Q."/>
        </authorList>
    </citation>
    <scope>NUCLEOTIDE SEQUENCE [LARGE SCALE GENOMIC DNA]</scope>
    <source>
        <strain evidence="5 6">RD4P76</strain>
    </source>
</reference>
<dbReference type="InterPro" id="IPR003439">
    <property type="entry name" value="ABC_transporter-like_ATP-bd"/>
</dbReference>
<dbReference type="PROSITE" id="PS50893">
    <property type="entry name" value="ABC_TRANSPORTER_2"/>
    <property type="match status" value="1"/>
</dbReference>
<protein>
    <submittedName>
        <fullName evidence="5">Phosphate ABC transporter ATP-binding protein</fullName>
    </submittedName>
</protein>
<feature type="domain" description="ABC transporter" evidence="4">
    <location>
        <begin position="31"/>
        <end position="272"/>
    </location>
</feature>
<evidence type="ECO:0000256" key="1">
    <source>
        <dbReference type="ARBA" id="ARBA00022448"/>
    </source>
</evidence>
<dbReference type="InterPro" id="IPR003593">
    <property type="entry name" value="AAA+_ATPase"/>
</dbReference>
<name>A0ABS2DFH8_9BACI</name>
<dbReference type="PANTHER" id="PTHR43423">
    <property type="entry name" value="ABC TRANSPORTER I FAMILY MEMBER 17"/>
    <property type="match status" value="1"/>
</dbReference>
<dbReference type="Pfam" id="PF00005">
    <property type="entry name" value="ABC_tran"/>
    <property type="match status" value="1"/>
</dbReference>
<dbReference type="GO" id="GO:0005524">
    <property type="term" value="F:ATP binding"/>
    <property type="evidence" value="ECO:0007669"/>
    <property type="project" value="UniProtKB-KW"/>
</dbReference>
<keyword evidence="6" id="KW-1185">Reference proteome</keyword>
<accession>A0ABS2DFH8</accession>